<dbReference type="PANTHER" id="PTHR14305">
    <property type="entry name" value="E3 UBIQUITIN-PROTEIN LIGASE CCNB1IP1"/>
    <property type="match status" value="1"/>
</dbReference>
<dbReference type="Proteomes" id="UP000305883">
    <property type="component" value="Unassembled WGS sequence"/>
</dbReference>
<dbReference type="GO" id="GO:0000795">
    <property type="term" value="C:synaptonemal complex"/>
    <property type="evidence" value="ECO:0007669"/>
    <property type="project" value="InterPro"/>
</dbReference>
<evidence type="ECO:0000313" key="3">
    <source>
        <dbReference type="EMBL" id="TIC95068.1"/>
    </source>
</evidence>
<accession>A0A4T0VR80</accession>
<dbReference type="EMBL" id="MWPZ01000006">
    <property type="protein sequence ID" value="TIC95068.1"/>
    <property type="molecule type" value="Genomic_DNA"/>
</dbReference>
<protein>
    <recommendedName>
        <fullName evidence="5">E3 ubiquitin-protein ligase CCNB1IP1</fullName>
    </recommendedName>
</protein>
<comment type="caution">
    <text evidence="3">The sequence shown here is derived from an EMBL/GenBank/DDBJ whole genome shotgun (WGS) entry which is preliminary data.</text>
</comment>
<dbReference type="PANTHER" id="PTHR14305:SF0">
    <property type="entry name" value="E3 UBIQUITIN-PROTEIN LIGASE CCNB1IP1"/>
    <property type="match status" value="1"/>
</dbReference>
<organism evidence="3 4">
    <name type="scientific">Colletotrichum higginsianum</name>
    <dbReference type="NCBI Taxonomy" id="80884"/>
    <lineage>
        <taxon>Eukaryota</taxon>
        <taxon>Fungi</taxon>
        <taxon>Dikarya</taxon>
        <taxon>Ascomycota</taxon>
        <taxon>Pezizomycotina</taxon>
        <taxon>Sordariomycetes</taxon>
        <taxon>Hypocreomycetidae</taxon>
        <taxon>Glomerellales</taxon>
        <taxon>Glomerellaceae</taxon>
        <taxon>Colletotrichum</taxon>
        <taxon>Colletotrichum destructivum species complex</taxon>
    </lineage>
</organism>
<name>A0A4T0VR80_9PEZI</name>
<evidence type="ECO:0000313" key="4">
    <source>
        <dbReference type="Proteomes" id="UP000305883"/>
    </source>
</evidence>
<dbReference type="InterPro" id="IPR042448">
    <property type="entry name" value="CCNB1IP1"/>
</dbReference>
<dbReference type="AlphaFoldDB" id="A0A4T0VR80"/>
<evidence type="ECO:0000256" key="2">
    <source>
        <dbReference type="SAM" id="MobiDB-lite"/>
    </source>
</evidence>
<evidence type="ECO:0008006" key="5">
    <source>
        <dbReference type="Google" id="ProtNLM"/>
    </source>
</evidence>
<dbReference type="GO" id="GO:0007131">
    <property type="term" value="P:reciprocal meiotic recombination"/>
    <property type="evidence" value="ECO:0007669"/>
    <property type="project" value="InterPro"/>
</dbReference>
<proteinExistence type="predicted"/>
<dbReference type="OrthoDB" id="441210at2759"/>
<sequence>MESAGRALSFWAYQSTQEIVYQRYLEKTLTEKLKSLNVKFEKTAGDADAEIESLQEKLQALSDDCDDVRRKHEELAHAYQDKCRKLTQVQELYDRVKRKAELGQMEAAAVDAVASTLQFGTRVPEYNKNESAARLNIYEQQSDPAHRAPPYTTRTDRQYQSAHANGGSGTFRGDLAWSRSGPAQG</sequence>
<feature type="region of interest" description="Disordered" evidence="2">
    <location>
        <begin position="139"/>
        <end position="185"/>
    </location>
</feature>
<gene>
    <name evidence="3" type="ORF">CH35J_008423</name>
</gene>
<reference evidence="3 4" key="1">
    <citation type="journal article" date="2019" name="Genome Biol. Evol.">
        <title>Genomic Plasticity Mediated by Transposable Elements in the Plant Pathogenic Fungus Colletotrichum higginsianum.</title>
        <authorList>
            <person name="Tsushima A."/>
            <person name="Gan P."/>
            <person name="Kumakura N."/>
            <person name="Narusaka M."/>
            <person name="Takano Y."/>
            <person name="Narusaka Y."/>
            <person name="Shirasu K."/>
        </authorList>
    </citation>
    <scope>NUCLEOTIDE SEQUENCE [LARGE SCALE GENOMIC DNA]</scope>
    <source>
        <strain evidence="3 4">MAFF305635-RFP</strain>
    </source>
</reference>
<evidence type="ECO:0000256" key="1">
    <source>
        <dbReference type="SAM" id="Coils"/>
    </source>
</evidence>
<dbReference type="GO" id="GO:0061630">
    <property type="term" value="F:ubiquitin protein ligase activity"/>
    <property type="evidence" value="ECO:0007669"/>
    <property type="project" value="InterPro"/>
</dbReference>
<keyword evidence="1" id="KW-0175">Coiled coil</keyword>
<feature type="coiled-coil region" evidence="1">
    <location>
        <begin position="37"/>
        <end position="78"/>
    </location>
</feature>